<dbReference type="SUPFAM" id="SSF56112">
    <property type="entry name" value="Protein kinase-like (PK-like)"/>
    <property type="match status" value="1"/>
</dbReference>
<protein>
    <recommendedName>
        <fullName evidence="1">non-specific serine/threonine protein kinase</fullName>
        <ecNumber evidence="1">2.7.11.1</ecNumber>
    </recommendedName>
</protein>
<dbReference type="GO" id="GO:0004674">
    <property type="term" value="F:protein serine/threonine kinase activity"/>
    <property type="evidence" value="ECO:0007669"/>
    <property type="project" value="UniProtKB-KW"/>
</dbReference>
<gene>
    <name evidence="11" type="ORF">MiSe_33890</name>
</gene>
<evidence type="ECO:0000256" key="2">
    <source>
        <dbReference type="ARBA" id="ARBA00022527"/>
    </source>
</evidence>
<feature type="domain" description="Protein kinase" evidence="10">
    <location>
        <begin position="1"/>
        <end position="181"/>
    </location>
</feature>
<keyword evidence="5 11" id="KW-0418">Kinase</keyword>
<dbReference type="PANTHER" id="PTHR24363:SF0">
    <property type="entry name" value="SERINE_THREONINE KINASE LIKE DOMAIN CONTAINING 1"/>
    <property type="match status" value="1"/>
</dbReference>
<keyword evidence="6" id="KW-0067">ATP-binding</keyword>
<comment type="catalytic activity">
    <reaction evidence="7">
        <text>L-threonyl-[protein] + ATP = O-phospho-L-threonyl-[protein] + ADP + H(+)</text>
        <dbReference type="Rhea" id="RHEA:46608"/>
        <dbReference type="Rhea" id="RHEA-COMP:11060"/>
        <dbReference type="Rhea" id="RHEA-COMP:11605"/>
        <dbReference type="ChEBI" id="CHEBI:15378"/>
        <dbReference type="ChEBI" id="CHEBI:30013"/>
        <dbReference type="ChEBI" id="CHEBI:30616"/>
        <dbReference type="ChEBI" id="CHEBI:61977"/>
        <dbReference type="ChEBI" id="CHEBI:456216"/>
        <dbReference type="EC" id="2.7.11.1"/>
    </reaction>
</comment>
<dbReference type="GO" id="GO:0005524">
    <property type="term" value="F:ATP binding"/>
    <property type="evidence" value="ECO:0007669"/>
    <property type="project" value="UniProtKB-KW"/>
</dbReference>
<keyword evidence="3" id="KW-0808">Transferase</keyword>
<dbReference type="PANTHER" id="PTHR24363">
    <property type="entry name" value="SERINE/THREONINE PROTEIN KINASE"/>
    <property type="match status" value="1"/>
</dbReference>
<evidence type="ECO:0000256" key="8">
    <source>
        <dbReference type="ARBA" id="ARBA00048679"/>
    </source>
</evidence>
<dbReference type="Pfam" id="PF00069">
    <property type="entry name" value="Pkinase"/>
    <property type="match status" value="1"/>
</dbReference>
<dbReference type="InterPro" id="IPR001646">
    <property type="entry name" value="5peptide_repeat"/>
</dbReference>
<dbReference type="Pfam" id="PF00805">
    <property type="entry name" value="Pentapeptide"/>
    <property type="match status" value="1"/>
</dbReference>
<evidence type="ECO:0000313" key="11">
    <source>
        <dbReference type="EMBL" id="GET38630.1"/>
    </source>
</evidence>
<evidence type="ECO:0000313" key="12">
    <source>
        <dbReference type="Proteomes" id="UP001050975"/>
    </source>
</evidence>
<dbReference type="InterPro" id="IPR008271">
    <property type="entry name" value="Ser/Thr_kinase_AS"/>
</dbReference>
<dbReference type="SMART" id="SM00220">
    <property type="entry name" value="S_TKc"/>
    <property type="match status" value="1"/>
</dbReference>
<evidence type="ECO:0000259" key="10">
    <source>
        <dbReference type="PROSITE" id="PS50011"/>
    </source>
</evidence>
<keyword evidence="12" id="KW-1185">Reference proteome</keyword>
<evidence type="ECO:0000256" key="3">
    <source>
        <dbReference type="ARBA" id="ARBA00022679"/>
    </source>
</evidence>
<dbReference type="AlphaFoldDB" id="A0AAV3X9V8"/>
<dbReference type="EC" id="2.7.11.1" evidence="1"/>
<proteinExistence type="predicted"/>
<accession>A0AAV3X9V8</accession>
<dbReference type="SUPFAM" id="SSF141571">
    <property type="entry name" value="Pentapeptide repeat-like"/>
    <property type="match status" value="1"/>
</dbReference>
<dbReference type="PROSITE" id="PS00108">
    <property type="entry name" value="PROTEIN_KINASE_ST"/>
    <property type="match status" value="1"/>
</dbReference>
<dbReference type="Gene3D" id="2.160.20.80">
    <property type="entry name" value="E3 ubiquitin-protein ligase SopA"/>
    <property type="match status" value="1"/>
</dbReference>
<evidence type="ECO:0000256" key="4">
    <source>
        <dbReference type="ARBA" id="ARBA00022741"/>
    </source>
</evidence>
<keyword evidence="2 11" id="KW-0723">Serine/threonine-protein kinase</keyword>
<comment type="caution">
    <text evidence="11">The sequence shown here is derived from an EMBL/GenBank/DDBJ whole genome shotgun (WGS) entry which is preliminary data.</text>
</comment>
<feature type="transmembrane region" description="Helical" evidence="9">
    <location>
        <begin position="197"/>
        <end position="216"/>
    </location>
</feature>
<dbReference type="EMBL" id="BLAY01000048">
    <property type="protein sequence ID" value="GET38630.1"/>
    <property type="molecule type" value="Genomic_DNA"/>
</dbReference>
<dbReference type="Proteomes" id="UP001050975">
    <property type="component" value="Unassembled WGS sequence"/>
</dbReference>
<comment type="catalytic activity">
    <reaction evidence="8">
        <text>L-seryl-[protein] + ATP = O-phospho-L-seryl-[protein] + ADP + H(+)</text>
        <dbReference type="Rhea" id="RHEA:17989"/>
        <dbReference type="Rhea" id="RHEA-COMP:9863"/>
        <dbReference type="Rhea" id="RHEA-COMP:11604"/>
        <dbReference type="ChEBI" id="CHEBI:15378"/>
        <dbReference type="ChEBI" id="CHEBI:29999"/>
        <dbReference type="ChEBI" id="CHEBI:30616"/>
        <dbReference type="ChEBI" id="CHEBI:83421"/>
        <dbReference type="ChEBI" id="CHEBI:456216"/>
        <dbReference type="EC" id="2.7.11.1"/>
    </reaction>
</comment>
<dbReference type="InterPro" id="IPR011009">
    <property type="entry name" value="Kinase-like_dom_sf"/>
</dbReference>
<dbReference type="PROSITE" id="PS50011">
    <property type="entry name" value="PROTEIN_KINASE_DOM"/>
    <property type="match status" value="1"/>
</dbReference>
<name>A0AAV3X9V8_9CYAN</name>
<sequence>MVQEYKRAASLAQPQSFTPQEIKQIAVAVLEILVYLQQQNPPVIHRDIKPENILVDRSESLKVYLVDFGLARIEGEEVAATSAVKGTLGFMPPEQMFNRPLTEASDLYSLGATLICLLTKTKSTEIGNLIDENCRINFQPLMPKLNPQFIAWLEKMVAPNFKHRYPNAATALTALQSIDILTPSTTLGRLSPTTQKVLLINHLVLVAACGTIFIIGDRILNHSTIGNPGITVRELQQMGCVGCGLKKANFRGADLRSLDLTDADLTGADLRGADLRGSYLKNANLTNADLRDANLASTDLRGAIMPDGSIHRID</sequence>
<dbReference type="Gene3D" id="1.10.510.10">
    <property type="entry name" value="Transferase(Phosphotransferase) domain 1"/>
    <property type="match status" value="1"/>
</dbReference>
<dbReference type="InterPro" id="IPR000719">
    <property type="entry name" value="Prot_kinase_dom"/>
</dbReference>
<keyword evidence="9" id="KW-0812">Transmembrane</keyword>
<keyword evidence="9" id="KW-1133">Transmembrane helix</keyword>
<keyword evidence="4" id="KW-0547">Nucleotide-binding</keyword>
<reference evidence="11" key="1">
    <citation type="submission" date="2019-10" db="EMBL/GenBank/DDBJ databases">
        <title>Draft genome sequece of Microseira wollei NIES-4236.</title>
        <authorList>
            <person name="Yamaguchi H."/>
            <person name="Suzuki S."/>
            <person name="Kawachi M."/>
        </authorList>
    </citation>
    <scope>NUCLEOTIDE SEQUENCE</scope>
    <source>
        <strain evidence="11">NIES-4236</strain>
    </source>
</reference>
<evidence type="ECO:0000256" key="7">
    <source>
        <dbReference type="ARBA" id="ARBA00047899"/>
    </source>
</evidence>
<organism evidence="11 12">
    <name type="scientific">Microseira wollei NIES-4236</name>
    <dbReference type="NCBI Taxonomy" id="2530354"/>
    <lineage>
        <taxon>Bacteria</taxon>
        <taxon>Bacillati</taxon>
        <taxon>Cyanobacteriota</taxon>
        <taxon>Cyanophyceae</taxon>
        <taxon>Oscillatoriophycideae</taxon>
        <taxon>Aerosakkonematales</taxon>
        <taxon>Aerosakkonemataceae</taxon>
        <taxon>Microseira</taxon>
    </lineage>
</organism>
<evidence type="ECO:0000256" key="9">
    <source>
        <dbReference type="SAM" id="Phobius"/>
    </source>
</evidence>
<keyword evidence="9" id="KW-0472">Membrane</keyword>
<evidence type="ECO:0000256" key="1">
    <source>
        <dbReference type="ARBA" id="ARBA00012513"/>
    </source>
</evidence>
<evidence type="ECO:0000256" key="5">
    <source>
        <dbReference type="ARBA" id="ARBA00022777"/>
    </source>
</evidence>
<evidence type="ECO:0000256" key="6">
    <source>
        <dbReference type="ARBA" id="ARBA00022840"/>
    </source>
</evidence>